<proteinExistence type="predicted"/>
<evidence type="ECO:0000313" key="3">
    <source>
        <dbReference type="Proteomes" id="UP001157910"/>
    </source>
</evidence>
<accession>A0ABY1QIB1</accession>
<reference evidence="2 3" key="1">
    <citation type="submission" date="2017-05" db="EMBL/GenBank/DDBJ databases">
        <authorList>
            <person name="Varghese N."/>
            <person name="Submissions S."/>
        </authorList>
    </citation>
    <scope>NUCLEOTIDE SEQUENCE [LARGE SCALE GENOMIC DNA]</scope>
    <source>
        <strain evidence="2 3">SM16</strain>
    </source>
</reference>
<keyword evidence="3" id="KW-1185">Reference proteome</keyword>
<comment type="caution">
    <text evidence="2">The sequence shown here is derived from an EMBL/GenBank/DDBJ whole genome shotgun (WGS) entry which is preliminary data.</text>
</comment>
<keyword evidence="1" id="KW-0472">Membrane</keyword>
<protein>
    <submittedName>
        <fullName evidence="2">Uncharacterized protein</fullName>
    </submittedName>
</protein>
<feature type="transmembrane region" description="Helical" evidence="1">
    <location>
        <begin position="50"/>
        <end position="74"/>
    </location>
</feature>
<gene>
    <name evidence="2" type="ORF">SAMN06296065_106169</name>
</gene>
<keyword evidence="1" id="KW-1133">Transmembrane helix</keyword>
<keyword evidence="1" id="KW-0812">Transmembrane</keyword>
<dbReference type="EMBL" id="FXUI01000006">
    <property type="protein sequence ID" value="SMP72251.1"/>
    <property type="molecule type" value="Genomic_DNA"/>
</dbReference>
<sequence>MTAVHQRAMSGGWSLSMFTATIAVGASLVAEKGGLPVTQAAILSSIKLDLTDLCSAAAVGIDVIGGFIAAAWLIHPWVGKPLGTMDHDTLWLSEGICSSAEPVSLKEERG</sequence>
<organism evidence="2 3">
    <name type="scientific">Novosphingobium panipatense</name>
    <dbReference type="NCBI Taxonomy" id="428991"/>
    <lineage>
        <taxon>Bacteria</taxon>
        <taxon>Pseudomonadati</taxon>
        <taxon>Pseudomonadota</taxon>
        <taxon>Alphaproteobacteria</taxon>
        <taxon>Sphingomonadales</taxon>
        <taxon>Sphingomonadaceae</taxon>
        <taxon>Novosphingobium</taxon>
    </lineage>
</organism>
<dbReference type="RefSeq" id="WP_283406379.1">
    <property type="nucleotide sequence ID" value="NZ_FXUI01000006.1"/>
</dbReference>
<evidence type="ECO:0000313" key="2">
    <source>
        <dbReference type="EMBL" id="SMP72251.1"/>
    </source>
</evidence>
<name>A0ABY1QIB1_9SPHN</name>
<feature type="transmembrane region" description="Helical" evidence="1">
    <location>
        <begin position="12"/>
        <end position="30"/>
    </location>
</feature>
<evidence type="ECO:0000256" key="1">
    <source>
        <dbReference type="SAM" id="Phobius"/>
    </source>
</evidence>
<dbReference type="Proteomes" id="UP001157910">
    <property type="component" value="Unassembled WGS sequence"/>
</dbReference>